<sequence length="279" mass="32057">MPLVPSSAPLPGSMTTFAYLREQKILNIVYVGLLVVEVLMVLGVISVALVKRVKAHRRPKAIRPVTPLTNYPPHQYMHFGNEKDIMALLSQSSATDVDTPSLSQSAPKSKCPHCEYYPYRQEKKVCEVCEFKMGEKGVRIYFESNEKNWVVYHLVREGELPARSILEDHMRTRLVNENRCRRLSCAVERFSVYVHCDPCREELTSKGHLADMKDPRAAPETSVDYLRALGYPETGFAMRIAKNETWILPEDWRWESSLGQFVHPDRKIYNGNLDPEEMV</sequence>
<dbReference type="Proteomes" id="UP000663297">
    <property type="component" value="Chromosome 1"/>
</dbReference>
<protein>
    <submittedName>
        <fullName evidence="2">Uncharacterized protein</fullName>
    </submittedName>
</protein>
<name>A0A7S8HRU0_FUSCU</name>
<feature type="transmembrane region" description="Helical" evidence="1">
    <location>
        <begin position="28"/>
        <end position="50"/>
    </location>
</feature>
<gene>
    <name evidence="2" type="ORF">HYE67_000440</name>
</gene>
<evidence type="ECO:0000313" key="2">
    <source>
        <dbReference type="EMBL" id="QPC58209.1"/>
    </source>
</evidence>
<keyword evidence="1" id="KW-0812">Transmembrane</keyword>
<reference evidence="2" key="1">
    <citation type="submission" date="2020-11" db="EMBL/GenBank/DDBJ databases">
        <title>The chromosome-scale genome resource for two endophytic Fusarium species: F. culmorum and F. pseudograminearum.</title>
        <authorList>
            <person name="Yuan Z."/>
        </authorList>
    </citation>
    <scope>NUCLEOTIDE SEQUENCE</scope>
    <source>
        <strain evidence="2">Class2-1B</strain>
    </source>
</reference>
<proteinExistence type="predicted"/>
<dbReference type="EMBL" id="CP064747">
    <property type="protein sequence ID" value="QPC58209.1"/>
    <property type="molecule type" value="Genomic_DNA"/>
</dbReference>
<dbReference type="AlphaFoldDB" id="A0A7S8HRU0"/>
<organism evidence="2 3">
    <name type="scientific">Fusarium culmorum</name>
    <dbReference type="NCBI Taxonomy" id="5516"/>
    <lineage>
        <taxon>Eukaryota</taxon>
        <taxon>Fungi</taxon>
        <taxon>Dikarya</taxon>
        <taxon>Ascomycota</taxon>
        <taxon>Pezizomycotina</taxon>
        <taxon>Sordariomycetes</taxon>
        <taxon>Hypocreomycetidae</taxon>
        <taxon>Hypocreales</taxon>
        <taxon>Nectriaceae</taxon>
        <taxon>Fusarium</taxon>
    </lineage>
</organism>
<accession>A0A7S8HRU0</accession>
<keyword evidence="1" id="KW-0472">Membrane</keyword>
<evidence type="ECO:0000256" key="1">
    <source>
        <dbReference type="SAM" id="Phobius"/>
    </source>
</evidence>
<evidence type="ECO:0000313" key="3">
    <source>
        <dbReference type="Proteomes" id="UP000663297"/>
    </source>
</evidence>
<keyword evidence="1" id="KW-1133">Transmembrane helix</keyword>